<name>A0A6J4SMY1_9ACTN</name>
<gene>
    <name evidence="2" type="ORF">AVDCRST_MAG53-2265</name>
</gene>
<feature type="compositionally biased region" description="Basic and acidic residues" evidence="1">
    <location>
        <begin position="19"/>
        <end position="28"/>
    </location>
</feature>
<protein>
    <submittedName>
        <fullName evidence="2">Uncharacterized protein</fullName>
    </submittedName>
</protein>
<evidence type="ECO:0000256" key="1">
    <source>
        <dbReference type="SAM" id="MobiDB-lite"/>
    </source>
</evidence>
<dbReference type="AlphaFoldDB" id="A0A6J4SMY1"/>
<organism evidence="2">
    <name type="scientific">uncultured Solirubrobacteraceae bacterium</name>
    <dbReference type="NCBI Taxonomy" id="1162706"/>
    <lineage>
        <taxon>Bacteria</taxon>
        <taxon>Bacillati</taxon>
        <taxon>Actinomycetota</taxon>
        <taxon>Thermoleophilia</taxon>
        <taxon>Solirubrobacterales</taxon>
        <taxon>Solirubrobacteraceae</taxon>
        <taxon>environmental samples</taxon>
    </lineage>
</organism>
<accession>A0A6J4SMY1</accession>
<dbReference type="EMBL" id="CADCVR010000058">
    <property type="protein sequence ID" value="CAA9498546.1"/>
    <property type="molecule type" value="Genomic_DNA"/>
</dbReference>
<proteinExistence type="predicted"/>
<reference evidence="2" key="1">
    <citation type="submission" date="2020-02" db="EMBL/GenBank/DDBJ databases">
        <authorList>
            <person name="Meier V. D."/>
        </authorList>
    </citation>
    <scope>NUCLEOTIDE SEQUENCE</scope>
    <source>
        <strain evidence="2">AVDCRST_MAG53</strain>
    </source>
</reference>
<evidence type="ECO:0000313" key="2">
    <source>
        <dbReference type="EMBL" id="CAA9498546.1"/>
    </source>
</evidence>
<feature type="compositionally biased region" description="Gly residues" evidence="1">
    <location>
        <begin position="73"/>
        <end position="95"/>
    </location>
</feature>
<sequence length="95" mass="9432">MGLLERLFGPATKPSPTEPEVRDGHVHGPDAAPDDVVLPKTKRSSRSGLAGKPPAGWKRQVTENSGGVWPWSGGSGDGGHYSGGSGGDGGGGGGS</sequence>
<feature type="region of interest" description="Disordered" evidence="1">
    <location>
        <begin position="1"/>
        <end position="95"/>
    </location>
</feature>